<evidence type="ECO:0000313" key="7">
    <source>
        <dbReference type="Proteomes" id="UP001233999"/>
    </source>
</evidence>
<evidence type="ECO:0000256" key="2">
    <source>
        <dbReference type="ARBA" id="ARBA00022692"/>
    </source>
</evidence>
<feature type="domain" description="Receptor ligand binding region" evidence="5">
    <location>
        <begin position="2"/>
        <end position="178"/>
    </location>
</feature>
<dbReference type="AlphaFoldDB" id="A0AAD8EFT1"/>
<dbReference type="GO" id="GO:0016020">
    <property type="term" value="C:membrane"/>
    <property type="evidence" value="ECO:0007669"/>
    <property type="project" value="UniProtKB-SubCell"/>
</dbReference>
<protein>
    <recommendedName>
        <fullName evidence="5">Receptor ligand binding region domain-containing protein</fullName>
    </recommendedName>
</protein>
<keyword evidence="3" id="KW-1133">Transmembrane helix</keyword>
<dbReference type="EMBL" id="JASPKZ010005306">
    <property type="protein sequence ID" value="KAJ9588778.1"/>
    <property type="molecule type" value="Genomic_DNA"/>
</dbReference>
<evidence type="ECO:0000256" key="1">
    <source>
        <dbReference type="ARBA" id="ARBA00004370"/>
    </source>
</evidence>
<dbReference type="SUPFAM" id="SSF53822">
    <property type="entry name" value="Periplasmic binding protein-like I"/>
    <property type="match status" value="1"/>
</dbReference>
<reference evidence="6" key="1">
    <citation type="journal article" date="2023" name="IScience">
        <title>Live-bearing cockroach genome reveals convergent evolutionary mechanisms linked to viviparity in insects and beyond.</title>
        <authorList>
            <person name="Fouks B."/>
            <person name="Harrison M.C."/>
            <person name="Mikhailova A.A."/>
            <person name="Marchal E."/>
            <person name="English S."/>
            <person name="Carruthers M."/>
            <person name="Jennings E.C."/>
            <person name="Chiamaka E.L."/>
            <person name="Frigard R.A."/>
            <person name="Pippel M."/>
            <person name="Attardo G.M."/>
            <person name="Benoit J.B."/>
            <person name="Bornberg-Bauer E."/>
            <person name="Tobe S.S."/>
        </authorList>
    </citation>
    <scope>NUCLEOTIDE SEQUENCE</scope>
    <source>
        <strain evidence="6">Stay&amp;Tobe</strain>
    </source>
</reference>
<dbReference type="Proteomes" id="UP001233999">
    <property type="component" value="Unassembled WGS sequence"/>
</dbReference>
<dbReference type="Gene3D" id="3.40.50.2300">
    <property type="match status" value="2"/>
</dbReference>
<gene>
    <name evidence="6" type="ORF">L9F63_017937</name>
</gene>
<keyword evidence="2" id="KW-0812">Transmembrane</keyword>
<dbReference type="InterPro" id="IPR001828">
    <property type="entry name" value="ANF_lig-bd_rcpt"/>
</dbReference>
<accession>A0AAD8EFT1</accession>
<evidence type="ECO:0000256" key="4">
    <source>
        <dbReference type="ARBA" id="ARBA00023136"/>
    </source>
</evidence>
<evidence type="ECO:0000313" key="6">
    <source>
        <dbReference type="EMBL" id="KAJ9588778.1"/>
    </source>
</evidence>
<dbReference type="InterPro" id="IPR028082">
    <property type="entry name" value="Peripla_BP_I"/>
</dbReference>
<evidence type="ECO:0000256" key="3">
    <source>
        <dbReference type="ARBA" id="ARBA00022989"/>
    </source>
</evidence>
<sequence>MAGIFGPRLGQTSPQVQSICDTKDIPHIETTWDTKQRRQDFLVNLHPHPSTLSLLYVEMVTAWGWKTFTLLYEDSSGLIRLNSLLKCMITVKGVTIRQLDPLHNHRTVLRRIRNSGEKNIILDCSIELLPEVLKQAQQVGLMTPLHNYIITSLDLHTIDLEPYKYSDTNITGLRMVNPWSDIC</sequence>
<keyword evidence="4" id="KW-0472">Membrane</keyword>
<comment type="caution">
    <text evidence="6">The sequence shown here is derived from an EMBL/GenBank/DDBJ whole genome shotgun (WGS) entry which is preliminary data.</text>
</comment>
<organism evidence="6 7">
    <name type="scientific">Diploptera punctata</name>
    <name type="common">Pacific beetle cockroach</name>
    <dbReference type="NCBI Taxonomy" id="6984"/>
    <lineage>
        <taxon>Eukaryota</taxon>
        <taxon>Metazoa</taxon>
        <taxon>Ecdysozoa</taxon>
        <taxon>Arthropoda</taxon>
        <taxon>Hexapoda</taxon>
        <taxon>Insecta</taxon>
        <taxon>Pterygota</taxon>
        <taxon>Neoptera</taxon>
        <taxon>Polyneoptera</taxon>
        <taxon>Dictyoptera</taxon>
        <taxon>Blattodea</taxon>
        <taxon>Blaberoidea</taxon>
        <taxon>Blaberidae</taxon>
        <taxon>Diplopterinae</taxon>
        <taxon>Diploptera</taxon>
    </lineage>
</organism>
<comment type="subcellular location">
    <subcellularLocation>
        <location evidence="1">Membrane</location>
    </subcellularLocation>
</comment>
<proteinExistence type="predicted"/>
<evidence type="ECO:0000259" key="5">
    <source>
        <dbReference type="Pfam" id="PF01094"/>
    </source>
</evidence>
<reference evidence="6" key="2">
    <citation type="submission" date="2023-05" db="EMBL/GenBank/DDBJ databases">
        <authorList>
            <person name="Fouks B."/>
        </authorList>
    </citation>
    <scope>NUCLEOTIDE SEQUENCE</scope>
    <source>
        <strain evidence="6">Stay&amp;Tobe</strain>
        <tissue evidence="6">Testes</tissue>
    </source>
</reference>
<keyword evidence="7" id="KW-1185">Reference proteome</keyword>
<dbReference type="Pfam" id="PF01094">
    <property type="entry name" value="ANF_receptor"/>
    <property type="match status" value="1"/>
</dbReference>
<name>A0AAD8EFT1_DIPPU</name>